<comment type="caution">
    <text evidence="1">The sequence shown here is derived from an EMBL/GenBank/DDBJ whole genome shotgun (WGS) entry which is preliminary data.</text>
</comment>
<organism evidence="1 2">
    <name type="scientific">Halomarina halobia</name>
    <dbReference type="NCBI Taxonomy" id="3033386"/>
    <lineage>
        <taxon>Archaea</taxon>
        <taxon>Methanobacteriati</taxon>
        <taxon>Methanobacteriota</taxon>
        <taxon>Stenosarchaea group</taxon>
        <taxon>Halobacteria</taxon>
        <taxon>Halobacteriales</taxon>
        <taxon>Natronomonadaceae</taxon>
        <taxon>Halomarina</taxon>
    </lineage>
</organism>
<name>A0ABD6AF65_9EURY</name>
<reference evidence="1 2" key="1">
    <citation type="journal article" date="2019" name="Int. J. Syst. Evol. Microbiol.">
        <title>The Global Catalogue of Microorganisms (GCM) 10K type strain sequencing project: providing services to taxonomists for standard genome sequencing and annotation.</title>
        <authorList>
            <consortium name="The Broad Institute Genomics Platform"/>
            <consortium name="The Broad Institute Genome Sequencing Center for Infectious Disease"/>
            <person name="Wu L."/>
            <person name="Ma J."/>
        </authorList>
    </citation>
    <scope>NUCLEOTIDE SEQUENCE [LARGE SCALE GENOMIC DNA]</scope>
    <source>
        <strain evidence="1 2">PSR21</strain>
    </source>
</reference>
<evidence type="ECO:0008006" key="3">
    <source>
        <dbReference type="Google" id="ProtNLM"/>
    </source>
</evidence>
<dbReference type="EMBL" id="JBHTBF010000004">
    <property type="protein sequence ID" value="MFC7319216.1"/>
    <property type="molecule type" value="Genomic_DNA"/>
</dbReference>
<dbReference type="RefSeq" id="WP_276306803.1">
    <property type="nucleotide sequence ID" value="NZ_CP119994.1"/>
</dbReference>
<dbReference type="GeneID" id="79318039"/>
<gene>
    <name evidence="1" type="ORF">ACFQPE_20825</name>
</gene>
<proteinExistence type="predicted"/>
<evidence type="ECO:0000313" key="1">
    <source>
        <dbReference type="EMBL" id="MFC7319216.1"/>
    </source>
</evidence>
<dbReference type="Proteomes" id="UP001596547">
    <property type="component" value="Unassembled WGS sequence"/>
</dbReference>
<dbReference type="AlphaFoldDB" id="A0ABD6AF65"/>
<protein>
    <recommendedName>
        <fullName evidence="3">XdhC- CoxI domain-containing protein</fullName>
    </recommendedName>
</protein>
<accession>A0ABD6AF65</accession>
<keyword evidence="2" id="KW-1185">Reference proteome</keyword>
<evidence type="ECO:0000313" key="2">
    <source>
        <dbReference type="Proteomes" id="UP001596547"/>
    </source>
</evidence>
<sequence length="69" mass="7454">MTALNRRMTDELFDLAVSLHEDDARCLALTGTDGGLPRGPALVRRGPGAGVRGAIASTRRVEEPPRRAW</sequence>